<dbReference type="EMBL" id="JABBGJ010000039">
    <property type="protein sequence ID" value="NMM02370.1"/>
    <property type="molecule type" value="Genomic_DNA"/>
</dbReference>
<dbReference type="Proteomes" id="UP000544134">
    <property type="component" value="Unassembled WGS sequence"/>
</dbReference>
<comment type="subcellular location">
    <subcellularLocation>
        <location evidence="1">Secreted</location>
    </subcellularLocation>
</comment>
<feature type="compositionally biased region" description="Polar residues" evidence="4">
    <location>
        <begin position="620"/>
        <end position="629"/>
    </location>
</feature>
<proteinExistence type="inferred from homology"/>
<dbReference type="InterPro" id="IPR017847">
    <property type="entry name" value="T6SS_RhsGE_Vgr_subset"/>
</dbReference>
<dbReference type="SUPFAM" id="SSF69349">
    <property type="entry name" value="Phage fibre proteins"/>
    <property type="match status" value="1"/>
</dbReference>
<organism evidence="7 8">
    <name type="scientific">Paraburkholderia polaris</name>
    <dbReference type="NCBI Taxonomy" id="2728848"/>
    <lineage>
        <taxon>Bacteria</taxon>
        <taxon>Pseudomonadati</taxon>
        <taxon>Pseudomonadota</taxon>
        <taxon>Betaproteobacteria</taxon>
        <taxon>Burkholderiales</taxon>
        <taxon>Burkholderiaceae</taxon>
        <taxon>Paraburkholderia</taxon>
    </lineage>
</organism>
<keyword evidence="3" id="KW-0964">Secreted</keyword>
<dbReference type="InterPro" id="IPR006533">
    <property type="entry name" value="T6SS_Vgr_RhsGE"/>
</dbReference>
<dbReference type="RefSeq" id="WP_169489168.1">
    <property type="nucleotide sequence ID" value="NZ_JABBGJ010000039.1"/>
</dbReference>
<dbReference type="Gene3D" id="4.10.220.110">
    <property type="match status" value="1"/>
</dbReference>
<feature type="domain" description="Gp5/Type VI secretion system Vgr protein OB-fold" evidence="5">
    <location>
        <begin position="382"/>
        <end position="449"/>
    </location>
</feature>
<name>A0A848IM85_9BURK</name>
<dbReference type="Gene3D" id="2.40.50.230">
    <property type="entry name" value="Gp5 N-terminal domain"/>
    <property type="match status" value="1"/>
</dbReference>
<dbReference type="Pfam" id="PF22178">
    <property type="entry name" value="Gp5_trimer_C"/>
    <property type="match status" value="1"/>
</dbReference>
<dbReference type="PANTHER" id="PTHR32305">
    <property type="match status" value="1"/>
</dbReference>
<evidence type="ECO:0000313" key="7">
    <source>
        <dbReference type="EMBL" id="NMM02370.1"/>
    </source>
</evidence>
<dbReference type="InterPro" id="IPR006531">
    <property type="entry name" value="Gp5/Vgr_OB"/>
</dbReference>
<feature type="region of interest" description="Disordered" evidence="4">
    <location>
        <begin position="620"/>
        <end position="652"/>
    </location>
</feature>
<feature type="domain" description="Gp5/Type VI secretion system Vgr C-terminal trimerisation" evidence="6">
    <location>
        <begin position="466"/>
        <end position="563"/>
    </location>
</feature>
<feature type="compositionally biased region" description="Low complexity" evidence="4">
    <location>
        <begin position="630"/>
        <end position="652"/>
    </location>
</feature>
<dbReference type="PANTHER" id="PTHR32305:SF15">
    <property type="entry name" value="PROTEIN RHSA-RELATED"/>
    <property type="match status" value="1"/>
</dbReference>
<keyword evidence="8" id="KW-1185">Reference proteome</keyword>
<gene>
    <name evidence="7" type="primary">tssI</name>
    <name evidence="7" type="ORF">HHL24_31160</name>
</gene>
<dbReference type="Gene3D" id="3.55.50.10">
    <property type="entry name" value="Baseplate protein-like domains"/>
    <property type="match status" value="1"/>
</dbReference>
<sequence>MNHIIIAHTPLDPQMLRFRSLRGDETLSALYEFNVELVSPSASLDMNALLGKPLTLNIVTLNGSTRYLGGQIVRCEFAGRETVTPRTYIYAVTLRPWLWYLTNTTDCRIFQNHTAVEILREVIGKYGFPVEERLLASYRSWDYCVQYQESDFNFVSRLMEQEGIYYYFRHEAGQQVLVLADDTSAHDPLPEHAMLPYQSPDRLALPREEGIDEWRPATQISAGAFAVDDYDFRKPRADLSQMRAQSSSAEHGGYARYAWQGGYIEAEQGEHYVRMRLEEEQAANARVRAHTRLREAAPGYRFTLQDCPRQAENREYLLVSVTYRLQEGGYASGSSHAQYDFDLVAQPASLPFRAPSVTPVPKATGPQTAVVVGPAGQDIWTDQYGRVKVQFRWDRYGKRDENSSCWIRVSDAWAGAGFGSIHIPRVGQEVVVDFLNGALDRPVITGRIYNADQMPPFALPEAATQSGFVTRTPGGSSANANMLRFEDKAGAEQIALHAERNYDVSVENDATRQVGRDEAVNVSNDATRGVGRDYTVSIGNDYAASIASNQSRKVGNNSSAEVANDETHTIGRNYSLNVSNDSTHTVGHKHTLTVASDMTHSVGSNHSLSVGSNHTLSVGSDHSLSVASNSTTSVGADSTSSVAADSTSTVGGNSAVTVSGSSTSIVIGLQTGITTAQLFVTGSVVAMTGSSVGATGSSVSATGSAVGAVGSSVSTTGSSVSSTGSSVSATGVSFSTVGFSVTF</sequence>
<dbReference type="Pfam" id="PF04717">
    <property type="entry name" value="Phage_base_V"/>
    <property type="match status" value="1"/>
</dbReference>
<evidence type="ECO:0000256" key="1">
    <source>
        <dbReference type="ARBA" id="ARBA00004613"/>
    </source>
</evidence>
<dbReference type="SUPFAM" id="SSF69255">
    <property type="entry name" value="gp5 N-terminal domain-like"/>
    <property type="match status" value="1"/>
</dbReference>
<dbReference type="SUPFAM" id="SSF69279">
    <property type="entry name" value="Phage tail proteins"/>
    <property type="match status" value="2"/>
</dbReference>
<evidence type="ECO:0000256" key="4">
    <source>
        <dbReference type="SAM" id="MobiDB-lite"/>
    </source>
</evidence>
<comment type="caution">
    <text evidence="7">The sequence shown here is derived from an EMBL/GenBank/DDBJ whole genome shotgun (WGS) entry which is preliminary data.</text>
</comment>
<dbReference type="InterPro" id="IPR054030">
    <property type="entry name" value="Gp5_Vgr_C"/>
</dbReference>
<evidence type="ECO:0000259" key="5">
    <source>
        <dbReference type="Pfam" id="PF04717"/>
    </source>
</evidence>
<comment type="similarity">
    <text evidence="2">Belongs to the VgrG protein family.</text>
</comment>
<dbReference type="NCBIfam" id="TIGR01646">
    <property type="entry name" value="vgr_GE"/>
    <property type="match status" value="1"/>
</dbReference>
<dbReference type="InterPro" id="IPR037026">
    <property type="entry name" value="Vgr_OB-fold_dom_sf"/>
</dbReference>
<dbReference type="InterPro" id="IPR050708">
    <property type="entry name" value="T6SS_VgrG/RHS"/>
</dbReference>
<protein>
    <submittedName>
        <fullName evidence="7">Type VI secretion system tip protein VgrG</fullName>
    </submittedName>
</protein>
<dbReference type="AlphaFoldDB" id="A0A848IM85"/>
<dbReference type="GO" id="GO:0005576">
    <property type="term" value="C:extracellular region"/>
    <property type="evidence" value="ECO:0007669"/>
    <property type="project" value="UniProtKB-SubCell"/>
</dbReference>
<dbReference type="Gene3D" id="2.30.110.50">
    <property type="match status" value="1"/>
</dbReference>
<accession>A0A848IM85</accession>
<dbReference type="NCBIfam" id="TIGR03361">
    <property type="entry name" value="VI_Rhs_Vgr"/>
    <property type="match status" value="1"/>
</dbReference>
<evidence type="ECO:0000259" key="6">
    <source>
        <dbReference type="Pfam" id="PF22178"/>
    </source>
</evidence>
<evidence type="ECO:0000256" key="2">
    <source>
        <dbReference type="ARBA" id="ARBA00005558"/>
    </source>
</evidence>
<evidence type="ECO:0000313" key="8">
    <source>
        <dbReference type="Proteomes" id="UP000544134"/>
    </source>
</evidence>
<evidence type="ECO:0000256" key="3">
    <source>
        <dbReference type="ARBA" id="ARBA00022525"/>
    </source>
</evidence>
<reference evidence="7 8" key="1">
    <citation type="submission" date="2020-04" db="EMBL/GenBank/DDBJ databases">
        <title>Paraburkholderia sp. RP-4-7 isolated from soil.</title>
        <authorList>
            <person name="Dahal R.H."/>
        </authorList>
    </citation>
    <scope>NUCLEOTIDE SEQUENCE [LARGE SCALE GENOMIC DNA]</scope>
    <source>
        <strain evidence="7 8">RP-4-7</strain>
    </source>
</reference>
<dbReference type="Pfam" id="PF05954">
    <property type="entry name" value="Phage_GPD"/>
    <property type="match status" value="1"/>
</dbReference>